<dbReference type="InterPro" id="IPR000422">
    <property type="entry name" value="DHBP_synthase_RibB"/>
</dbReference>
<feature type="site" description="Essential for catalytic activity" evidence="11">
    <location>
        <position position="125"/>
    </location>
</feature>
<dbReference type="GO" id="GO:0000287">
    <property type="term" value="F:magnesium ion binding"/>
    <property type="evidence" value="ECO:0007669"/>
    <property type="project" value="UniProtKB-UniRule"/>
</dbReference>
<dbReference type="UniPathway" id="UPA00275">
    <property type="reaction ID" value="UER00399"/>
</dbReference>
<evidence type="ECO:0000256" key="3">
    <source>
        <dbReference type="ARBA" id="ARBA00002284"/>
    </source>
</evidence>
<evidence type="ECO:0000256" key="10">
    <source>
        <dbReference type="ARBA" id="ARBA00023239"/>
    </source>
</evidence>
<evidence type="ECO:0000256" key="7">
    <source>
        <dbReference type="ARBA" id="ARBA00022723"/>
    </source>
</evidence>
<dbReference type="GO" id="GO:0005829">
    <property type="term" value="C:cytosol"/>
    <property type="evidence" value="ECO:0007669"/>
    <property type="project" value="TreeGrafter"/>
</dbReference>
<evidence type="ECO:0000256" key="12">
    <source>
        <dbReference type="RuleBase" id="RU003843"/>
    </source>
</evidence>
<evidence type="ECO:0000256" key="11">
    <source>
        <dbReference type="HAMAP-Rule" id="MF_00180"/>
    </source>
</evidence>
<comment type="similarity">
    <text evidence="11 12">Belongs to the DHBP synthase family.</text>
</comment>
<comment type="cofactor">
    <cofactor evidence="2">
        <name>Mn(2+)</name>
        <dbReference type="ChEBI" id="CHEBI:29035"/>
    </cofactor>
</comment>
<comment type="similarity">
    <text evidence="5">In the N-terminal section; belongs to the DHBP synthase family.</text>
</comment>
<dbReference type="GO" id="GO:0009231">
    <property type="term" value="P:riboflavin biosynthetic process"/>
    <property type="evidence" value="ECO:0007669"/>
    <property type="project" value="UniProtKB-UniRule"/>
</dbReference>
<dbReference type="PANTHER" id="PTHR21327">
    <property type="entry name" value="GTP CYCLOHYDROLASE II-RELATED"/>
    <property type="match status" value="1"/>
</dbReference>
<evidence type="ECO:0000313" key="13">
    <source>
        <dbReference type="EMBL" id="TCS90747.1"/>
    </source>
</evidence>
<dbReference type="AlphaFoldDB" id="A0A4R3KZB3"/>
<dbReference type="GO" id="GO:0030145">
    <property type="term" value="F:manganese ion binding"/>
    <property type="evidence" value="ECO:0007669"/>
    <property type="project" value="UniProtKB-UniRule"/>
</dbReference>
<comment type="pathway">
    <text evidence="4 11 12">Cofactor biosynthesis; riboflavin biosynthesis; 2-hydroxy-3-oxobutyl phosphate from D-ribulose 5-phosphate: step 1/1.</text>
</comment>
<dbReference type="SUPFAM" id="SSF55821">
    <property type="entry name" value="YrdC/RibB"/>
    <property type="match status" value="1"/>
</dbReference>
<evidence type="ECO:0000256" key="9">
    <source>
        <dbReference type="ARBA" id="ARBA00023211"/>
    </source>
</evidence>
<comment type="function">
    <text evidence="3 11 12">Catalyzes the conversion of D-ribulose 5-phosphate to formate and 3,4-dihydroxy-2-butanone 4-phosphate.</text>
</comment>
<keyword evidence="8 11" id="KW-0460">Magnesium</keyword>
<organism evidence="13 14">
    <name type="scientific">Keratinibaculum paraultunense</name>
    <dbReference type="NCBI Taxonomy" id="1278232"/>
    <lineage>
        <taxon>Bacteria</taxon>
        <taxon>Bacillati</taxon>
        <taxon>Bacillota</taxon>
        <taxon>Tissierellia</taxon>
        <taxon>Tissierellales</taxon>
        <taxon>Tepidimicrobiaceae</taxon>
        <taxon>Keratinibaculum</taxon>
    </lineage>
</organism>
<reference evidence="13 14" key="1">
    <citation type="submission" date="2019-03" db="EMBL/GenBank/DDBJ databases">
        <title>Genomic Encyclopedia of Type Strains, Phase IV (KMG-IV): sequencing the most valuable type-strain genomes for metagenomic binning, comparative biology and taxonomic classification.</title>
        <authorList>
            <person name="Goeker M."/>
        </authorList>
    </citation>
    <scope>NUCLEOTIDE SEQUENCE [LARGE SCALE GENOMIC DNA]</scope>
    <source>
        <strain evidence="13 14">DSM 26752</strain>
    </source>
</reference>
<gene>
    <name evidence="11" type="primary">ribB</name>
    <name evidence="13" type="ORF">EDD65_10351</name>
</gene>
<dbReference type="Proteomes" id="UP000294567">
    <property type="component" value="Unassembled WGS sequence"/>
</dbReference>
<dbReference type="GO" id="GO:0008686">
    <property type="term" value="F:3,4-dihydroxy-2-butanone-4-phosphate synthase activity"/>
    <property type="evidence" value="ECO:0007669"/>
    <property type="project" value="UniProtKB-UniRule"/>
</dbReference>
<evidence type="ECO:0000256" key="8">
    <source>
        <dbReference type="ARBA" id="ARBA00022842"/>
    </source>
</evidence>
<proteinExistence type="inferred from homology"/>
<dbReference type="NCBIfam" id="TIGR00506">
    <property type="entry name" value="ribB"/>
    <property type="match status" value="1"/>
</dbReference>
<evidence type="ECO:0000313" key="14">
    <source>
        <dbReference type="Proteomes" id="UP000294567"/>
    </source>
</evidence>
<dbReference type="Pfam" id="PF00926">
    <property type="entry name" value="DHBP_synthase"/>
    <property type="match status" value="1"/>
</dbReference>
<keyword evidence="7 11" id="KW-0479">Metal-binding</keyword>
<feature type="binding site" evidence="11">
    <location>
        <begin position="139"/>
        <end position="143"/>
    </location>
    <ligand>
        <name>D-ribulose 5-phosphate</name>
        <dbReference type="ChEBI" id="CHEBI:58121"/>
    </ligand>
</feature>
<evidence type="ECO:0000256" key="5">
    <source>
        <dbReference type="ARBA" id="ARBA00005520"/>
    </source>
</evidence>
<dbReference type="HAMAP" id="MF_00180">
    <property type="entry name" value="RibB"/>
    <property type="match status" value="1"/>
</dbReference>
<keyword evidence="14" id="KW-1185">Reference proteome</keyword>
<sequence>MNNFNTVEEALEEFKKGNFVIAVDDENRENEGDLMVPAEKITAEKINFMTKYARGLICLPIIASRLKELNIKQMVDENPYDEAAFTISVDYKETSTGISAKDRATTIKKILDPNVCSKDFRRPGHIFPLKGKEGGVLKRAGHTEAAIDLARLAGLYPAGVICEIMNDDGSMARTPQLIEYAKKFGFKIITIESLIDYRIKNNI</sequence>
<dbReference type="FunFam" id="3.90.870.10:FF:000001">
    <property type="entry name" value="Riboflavin biosynthesis protein RibBA"/>
    <property type="match status" value="1"/>
</dbReference>
<comment type="cofactor">
    <cofactor evidence="11 12">
        <name>Mg(2+)</name>
        <dbReference type="ChEBI" id="CHEBI:18420"/>
    </cofactor>
    <cofactor evidence="11 12">
        <name>Mn(2+)</name>
        <dbReference type="ChEBI" id="CHEBI:29035"/>
    </cofactor>
    <text evidence="11 12">Binds 2 divalent metal cations per subunit. Magnesium or manganese.</text>
</comment>
<dbReference type="EC" id="4.1.99.12" evidence="11 12"/>
<keyword evidence="6 11" id="KW-0686">Riboflavin biosynthesis</keyword>
<dbReference type="RefSeq" id="WP_132026371.1">
    <property type="nucleotide sequence ID" value="NZ_CP068564.1"/>
</dbReference>
<dbReference type="EMBL" id="SMAE01000003">
    <property type="protein sequence ID" value="TCS90747.1"/>
    <property type="molecule type" value="Genomic_DNA"/>
</dbReference>
<dbReference type="Gene3D" id="3.90.870.10">
    <property type="entry name" value="DHBP synthase"/>
    <property type="match status" value="1"/>
</dbReference>
<comment type="subunit">
    <text evidence="11 12">Homodimer.</text>
</comment>
<feature type="binding site" evidence="11">
    <location>
        <begin position="28"/>
        <end position="29"/>
    </location>
    <ligand>
        <name>D-ribulose 5-phosphate</name>
        <dbReference type="ChEBI" id="CHEBI:58121"/>
    </ligand>
</feature>
<dbReference type="PANTHER" id="PTHR21327:SF18">
    <property type="entry name" value="3,4-DIHYDROXY-2-BUTANONE 4-PHOSPHATE SYNTHASE"/>
    <property type="match status" value="1"/>
</dbReference>
<keyword evidence="9 11" id="KW-0464">Manganese</keyword>
<accession>A0A4R3KZB3</accession>
<evidence type="ECO:0000256" key="1">
    <source>
        <dbReference type="ARBA" id="ARBA00000141"/>
    </source>
</evidence>
<feature type="site" description="Essential for catalytic activity" evidence="11">
    <location>
        <position position="163"/>
    </location>
</feature>
<protein>
    <recommendedName>
        <fullName evidence="11 12">3,4-dihydroxy-2-butanone 4-phosphate synthase</fullName>
        <shortName evidence="11 12">DHBP synthase</shortName>
        <ecNumber evidence="11 12">4.1.99.12</ecNumber>
    </recommendedName>
</protein>
<evidence type="ECO:0000256" key="4">
    <source>
        <dbReference type="ARBA" id="ARBA00004904"/>
    </source>
</evidence>
<comment type="caution">
    <text evidence="13">The sequence shown here is derived from an EMBL/GenBank/DDBJ whole genome shotgun (WGS) entry which is preliminary data.</text>
</comment>
<keyword evidence="10 11" id="KW-0456">Lyase</keyword>
<name>A0A4R3KZB3_9FIRM</name>
<evidence type="ECO:0000256" key="6">
    <source>
        <dbReference type="ARBA" id="ARBA00022619"/>
    </source>
</evidence>
<comment type="catalytic activity">
    <reaction evidence="1 11 12">
        <text>D-ribulose 5-phosphate = (2S)-2-hydroxy-3-oxobutyl phosphate + formate + H(+)</text>
        <dbReference type="Rhea" id="RHEA:18457"/>
        <dbReference type="ChEBI" id="CHEBI:15378"/>
        <dbReference type="ChEBI" id="CHEBI:15740"/>
        <dbReference type="ChEBI" id="CHEBI:58121"/>
        <dbReference type="ChEBI" id="CHEBI:58830"/>
        <dbReference type="EC" id="4.1.99.12"/>
    </reaction>
</comment>
<feature type="binding site" evidence="11">
    <location>
        <position position="142"/>
    </location>
    <ligand>
        <name>Mg(2+)</name>
        <dbReference type="ChEBI" id="CHEBI:18420"/>
        <label>2</label>
    </ligand>
</feature>
<feature type="binding site" evidence="11">
    <location>
        <position position="33"/>
    </location>
    <ligand>
        <name>D-ribulose 5-phosphate</name>
        <dbReference type="ChEBI" id="CHEBI:58121"/>
    </ligand>
</feature>
<feature type="binding site" evidence="11">
    <location>
        <position position="29"/>
    </location>
    <ligand>
        <name>Mg(2+)</name>
        <dbReference type="ChEBI" id="CHEBI:18420"/>
        <label>2</label>
    </ligand>
</feature>
<evidence type="ECO:0000256" key="2">
    <source>
        <dbReference type="ARBA" id="ARBA00001936"/>
    </source>
</evidence>
<dbReference type="InterPro" id="IPR017945">
    <property type="entry name" value="DHBP_synth_RibB-like_a/b_dom"/>
</dbReference>
<dbReference type="OrthoDB" id="9793111at2"/>
<feature type="binding site" evidence="11">
    <location>
        <position position="29"/>
    </location>
    <ligand>
        <name>Mg(2+)</name>
        <dbReference type="ChEBI" id="CHEBI:18420"/>
        <label>1</label>
    </ligand>
</feature>